<evidence type="ECO:0000256" key="1">
    <source>
        <dbReference type="SAM" id="MobiDB-lite"/>
    </source>
</evidence>
<proteinExistence type="predicted"/>
<feature type="region of interest" description="Disordered" evidence="1">
    <location>
        <begin position="1"/>
        <end position="52"/>
    </location>
</feature>
<reference evidence="2 3" key="1">
    <citation type="submission" date="2021-06" db="EMBL/GenBank/DDBJ databases">
        <title>A haploid diamondback moth (Plutella xylostella L.) genome assembly resolves 31 chromosomes and identifies a diamide resistance mutation.</title>
        <authorList>
            <person name="Ward C.M."/>
            <person name="Perry K.D."/>
            <person name="Baker G."/>
            <person name="Powis K."/>
            <person name="Heckel D.G."/>
            <person name="Baxter S.W."/>
        </authorList>
    </citation>
    <scope>NUCLEOTIDE SEQUENCE [LARGE SCALE GENOMIC DNA]</scope>
    <source>
        <strain evidence="2 3">LV</strain>
        <tissue evidence="2">Single pupa</tissue>
    </source>
</reference>
<protein>
    <submittedName>
        <fullName evidence="2">Uncharacterized protein</fullName>
    </submittedName>
</protein>
<organism evidence="2 3">
    <name type="scientific">Plutella xylostella</name>
    <name type="common">Diamondback moth</name>
    <name type="synonym">Plutella maculipennis</name>
    <dbReference type="NCBI Taxonomy" id="51655"/>
    <lineage>
        <taxon>Eukaryota</taxon>
        <taxon>Metazoa</taxon>
        <taxon>Ecdysozoa</taxon>
        <taxon>Arthropoda</taxon>
        <taxon>Hexapoda</taxon>
        <taxon>Insecta</taxon>
        <taxon>Pterygota</taxon>
        <taxon>Neoptera</taxon>
        <taxon>Endopterygota</taxon>
        <taxon>Lepidoptera</taxon>
        <taxon>Glossata</taxon>
        <taxon>Ditrysia</taxon>
        <taxon>Yponomeutoidea</taxon>
        <taxon>Plutellidae</taxon>
        <taxon>Plutella</taxon>
    </lineage>
</organism>
<gene>
    <name evidence="2" type="ORF">JYU34_019938</name>
</gene>
<sequence>MSERHRSVLFRHEEGHTGRHNNVATPHRRRNAAAPPPPPPQRIVCSFSNTTL</sequence>
<evidence type="ECO:0000313" key="3">
    <source>
        <dbReference type="Proteomes" id="UP000823941"/>
    </source>
</evidence>
<evidence type="ECO:0000313" key="2">
    <source>
        <dbReference type="EMBL" id="KAG7297012.1"/>
    </source>
</evidence>
<name>A0ABQ7PVL0_PLUXY</name>
<comment type="caution">
    <text evidence="2">The sequence shown here is derived from an EMBL/GenBank/DDBJ whole genome shotgun (WGS) entry which is preliminary data.</text>
</comment>
<dbReference type="EMBL" id="JAHIBW010000027">
    <property type="protein sequence ID" value="KAG7297012.1"/>
    <property type="molecule type" value="Genomic_DNA"/>
</dbReference>
<accession>A0ABQ7PVL0</accession>
<keyword evidence="3" id="KW-1185">Reference proteome</keyword>
<feature type="compositionally biased region" description="Basic and acidic residues" evidence="1">
    <location>
        <begin position="1"/>
        <end position="17"/>
    </location>
</feature>
<dbReference type="Proteomes" id="UP000823941">
    <property type="component" value="Chromosome 27"/>
</dbReference>